<sequence length="87" mass="9858">MAHVETKKQARVTQKRLIAAHLKKHGSISSWEAIELYHCTRLGAYIYELRESGWDISTLRKTFTSSVTGNSGVYALYLLNESNELGE</sequence>
<evidence type="ECO:0000313" key="2">
    <source>
        <dbReference type="EMBL" id="ABQ13598.1"/>
    </source>
</evidence>
<evidence type="ECO:0000313" key="3">
    <source>
        <dbReference type="Proteomes" id="UP000000248"/>
    </source>
</evidence>
<dbReference type="KEGG" id="dno:DNO_0774"/>
<dbReference type="STRING" id="246195.DNO_0774"/>
<name>A5EUX7_DICNV</name>
<dbReference type="EMBL" id="CP000513">
    <property type="protein sequence ID" value="ABQ13598.1"/>
    <property type="molecule type" value="Genomic_DNA"/>
</dbReference>
<accession>A5EUX7</accession>
<keyword evidence="3" id="KW-1185">Reference proteome</keyword>
<dbReference type="HOGENOM" id="CLU_2478372_0_0_6"/>
<evidence type="ECO:0000259" key="1">
    <source>
        <dbReference type="Pfam" id="PF14090"/>
    </source>
</evidence>
<reference evidence="2 3" key="1">
    <citation type="journal article" date="2007" name="Nat. Biotechnol.">
        <title>Genome sequence and identification of candidate vaccine antigens from the animal pathogen Dichelobacter nodosus.</title>
        <authorList>
            <person name="Myers G.S."/>
            <person name="Parker D."/>
            <person name="Al-Hasani K."/>
            <person name="Kennan R.M."/>
            <person name="Seemann T."/>
            <person name="Ren Q."/>
            <person name="Badger J.H."/>
            <person name="Selengut J.D."/>
            <person name="Deboy R.T."/>
            <person name="Tettelin H."/>
            <person name="Boyce J.D."/>
            <person name="McCarl V.P."/>
            <person name="Han X."/>
            <person name="Nelson W.C."/>
            <person name="Madupu R."/>
            <person name="Mohamoud Y."/>
            <person name="Holley T."/>
            <person name="Fedorova N."/>
            <person name="Khouri H."/>
            <person name="Bottomley S.P."/>
            <person name="Whittington R.J."/>
            <person name="Adler B."/>
            <person name="Songer J.G."/>
            <person name="Rood J.I."/>
            <person name="Paulsen I.T."/>
        </authorList>
    </citation>
    <scope>NUCLEOTIDE SEQUENCE [LARGE SCALE GENOMIC DNA]</scope>
    <source>
        <strain evidence="2 3">VCS1703A</strain>
    </source>
</reference>
<dbReference type="OrthoDB" id="8613885at2"/>
<organism evidence="2 3">
    <name type="scientific">Dichelobacter nodosus (strain VCS1703A)</name>
    <dbReference type="NCBI Taxonomy" id="246195"/>
    <lineage>
        <taxon>Bacteria</taxon>
        <taxon>Pseudomonadati</taxon>
        <taxon>Pseudomonadota</taxon>
        <taxon>Gammaproteobacteria</taxon>
        <taxon>Cardiobacteriales</taxon>
        <taxon>Cardiobacteriaceae</taxon>
        <taxon>Dichelobacter</taxon>
    </lineage>
</organism>
<feature type="domain" description="Winged helix-turn-helix" evidence="1">
    <location>
        <begin position="13"/>
        <end position="81"/>
    </location>
</feature>
<dbReference type="RefSeq" id="WP_012031102.1">
    <property type="nucleotide sequence ID" value="NC_009446.1"/>
</dbReference>
<dbReference type="Pfam" id="PF14090">
    <property type="entry name" value="HTH_39"/>
    <property type="match status" value="1"/>
</dbReference>
<dbReference type="Proteomes" id="UP000000248">
    <property type="component" value="Chromosome"/>
</dbReference>
<gene>
    <name evidence="2" type="ordered locus">DNO_0774</name>
</gene>
<protein>
    <recommendedName>
        <fullName evidence="1">Winged helix-turn-helix domain-containing protein</fullName>
    </recommendedName>
</protein>
<dbReference type="InterPro" id="IPR055245">
    <property type="entry name" value="HTH_proteobacteria"/>
</dbReference>
<proteinExistence type="predicted"/>
<dbReference type="AlphaFoldDB" id="A5EUX7"/>